<sequence length="25" mass="2665">CGVPQILAYTALSFNWLPQSATNIG</sequence>
<reference evidence="1 2" key="1">
    <citation type="submission" date="2017-12" db="EMBL/GenBank/DDBJ databases">
        <authorList>
            <person name="Paulsen S."/>
            <person name="Gram L.K."/>
        </authorList>
    </citation>
    <scope>NUCLEOTIDE SEQUENCE [LARGE SCALE GENOMIC DNA]</scope>
    <source>
        <strain evidence="1 2">S2231</strain>
    </source>
</reference>
<keyword evidence="1" id="KW-0472">Membrane</keyword>
<reference evidence="2" key="2">
    <citation type="submission" date="2019-06" db="EMBL/GenBank/DDBJ databases">
        <title>Co-occurence of chitin degradation, pigmentation and bioactivity in marine Pseudoalteromonas.</title>
        <authorList>
            <person name="Sonnenschein E.C."/>
            <person name="Bech P.K."/>
        </authorList>
    </citation>
    <scope>NUCLEOTIDE SEQUENCE [LARGE SCALE GENOMIC DNA]</scope>
    <source>
        <strain evidence="2">S2231</strain>
    </source>
</reference>
<dbReference type="EMBL" id="PNCL01000412">
    <property type="protein sequence ID" value="TMP48465.1"/>
    <property type="molecule type" value="Genomic_DNA"/>
</dbReference>
<proteinExistence type="predicted"/>
<protein>
    <submittedName>
        <fullName evidence="1">Transmembrane cytochrome oxidase associated protein</fullName>
    </submittedName>
</protein>
<comment type="caution">
    <text evidence="1">The sequence shown here is derived from an EMBL/GenBank/DDBJ whole genome shotgun (WGS) entry which is preliminary data.</text>
</comment>
<feature type="non-terminal residue" evidence="1">
    <location>
        <position position="1"/>
    </location>
</feature>
<name>A0A5S3X8L3_9GAMM</name>
<dbReference type="Proteomes" id="UP000307706">
    <property type="component" value="Unassembled WGS sequence"/>
</dbReference>
<organism evidence="1 2">
    <name type="scientific">Pseudoalteromonas citrea</name>
    <dbReference type="NCBI Taxonomy" id="43655"/>
    <lineage>
        <taxon>Bacteria</taxon>
        <taxon>Pseudomonadati</taxon>
        <taxon>Pseudomonadota</taxon>
        <taxon>Gammaproteobacteria</taxon>
        <taxon>Alteromonadales</taxon>
        <taxon>Pseudoalteromonadaceae</taxon>
        <taxon>Pseudoalteromonas</taxon>
    </lineage>
</organism>
<evidence type="ECO:0000313" key="2">
    <source>
        <dbReference type="Proteomes" id="UP000307706"/>
    </source>
</evidence>
<keyword evidence="1" id="KW-0812">Transmembrane</keyword>
<accession>A0A5S3X8L3</accession>
<dbReference type="AlphaFoldDB" id="A0A5S3X8L3"/>
<gene>
    <name evidence="1" type="ORF">CWB96_23285</name>
</gene>
<evidence type="ECO:0000313" key="1">
    <source>
        <dbReference type="EMBL" id="TMP48465.1"/>
    </source>
</evidence>